<evidence type="ECO:0000313" key="2">
    <source>
        <dbReference type="Proteomes" id="UP000018144"/>
    </source>
</evidence>
<sequence length="45" mass="5357">MNKVCRRSRVLEFSDTNNCIYPRNYHCCKDQHPHHTTSANSEEFS</sequence>
<proteinExistence type="predicted"/>
<evidence type="ECO:0000313" key="1">
    <source>
        <dbReference type="EMBL" id="CCX16533.1"/>
    </source>
</evidence>
<gene>
    <name evidence="1" type="ORF">PCON_03176</name>
</gene>
<protein>
    <submittedName>
        <fullName evidence="1">Uncharacterized protein</fullName>
    </submittedName>
</protein>
<organism evidence="1 2">
    <name type="scientific">Pyronema omphalodes (strain CBS 100304)</name>
    <name type="common">Pyronema confluens</name>
    <dbReference type="NCBI Taxonomy" id="1076935"/>
    <lineage>
        <taxon>Eukaryota</taxon>
        <taxon>Fungi</taxon>
        <taxon>Dikarya</taxon>
        <taxon>Ascomycota</taxon>
        <taxon>Pezizomycotina</taxon>
        <taxon>Pezizomycetes</taxon>
        <taxon>Pezizales</taxon>
        <taxon>Pyronemataceae</taxon>
        <taxon>Pyronema</taxon>
    </lineage>
</organism>
<dbReference type="EMBL" id="HF936418">
    <property type="protein sequence ID" value="CCX16533.1"/>
    <property type="molecule type" value="Genomic_DNA"/>
</dbReference>
<dbReference type="AlphaFoldDB" id="U4LAT8"/>
<reference evidence="1 2" key="1">
    <citation type="journal article" date="2013" name="PLoS Genet.">
        <title>The genome and development-dependent transcriptomes of Pyronema confluens: a window into fungal evolution.</title>
        <authorList>
            <person name="Traeger S."/>
            <person name="Altegoer F."/>
            <person name="Freitag M."/>
            <person name="Gabaldon T."/>
            <person name="Kempken F."/>
            <person name="Kumar A."/>
            <person name="Marcet-Houben M."/>
            <person name="Poggeler S."/>
            <person name="Stajich J.E."/>
            <person name="Nowrousian M."/>
        </authorList>
    </citation>
    <scope>NUCLEOTIDE SEQUENCE [LARGE SCALE GENOMIC DNA]</scope>
    <source>
        <strain evidence="2">CBS 100304</strain>
        <tissue evidence="1">Vegetative mycelium</tissue>
    </source>
</reference>
<accession>U4LAT8</accession>
<keyword evidence="2" id="KW-1185">Reference proteome</keyword>
<dbReference type="Proteomes" id="UP000018144">
    <property type="component" value="Unassembled WGS sequence"/>
</dbReference>
<name>U4LAT8_PYROM</name>